<evidence type="ECO:0000256" key="4">
    <source>
        <dbReference type="ARBA" id="ARBA00022679"/>
    </source>
</evidence>
<dbReference type="NCBIfam" id="TIGR02365">
    <property type="entry name" value="dha_L_ycgS"/>
    <property type="match status" value="1"/>
</dbReference>
<evidence type="ECO:0000313" key="10">
    <source>
        <dbReference type="EMBL" id="MBB5335468.1"/>
    </source>
</evidence>
<dbReference type="GO" id="GO:0004371">
    <property type="term" value="F:glycerone kinase activity"/>
    <property type="evidence" value="ECO:0007669"/>
    <property type="project" value="InterPro"/>
</dbReference>
<dbReference type="FunFam" id="1.25.40.340:FF:000002">
    <property type="entry name" value="Dihydroxyacetone kinase, L subunit"/>
    <property type="match status" value="1"/>
</dbReference>
<dbReference type="InterPro" id="IPR036117">
    <property type="entry name" value="DhaL_dom_sf"/>
</dbReference>
<gene>
    <name evidence="10" type="ORF">HNR32_000593</name>
</gene>
<dbReference type="GO" id="GO:0005829">
    <property type="term" value="C:cytosol"/>
    <property type="evidence" value="ECO:0007669"/>
    <property type="project" value="TreeGrafter"/>
</dbReference>
<evidence type="ECO:0000256" key="5">
    <source>
        <dbReference type="ARBA" id="ARBA00022777"/>
    </source>
</evidence>
<sequence length="206" mass="22444">MTRLKDALDHIAEAVIKQRDLLDRLDSIGDSDHGTNMARGFTAAMEELERLNDLSSTKVVFETVGTAFAESIGGASGPLYATAFLRAAAACDENTTFNVENVEKLLNAAVEGVKRRGHSDAGEKTMLDVLIPVHKCFTPEEAKDKTLYQCIEAAVKAAKDGLDYTKTIPAKKGRASYIGERSIGHEDPGAMSSLIMVRELFNFLKY</sequence>
<comment type="function">
    <text evidence="8">ADP-binding subunit of the dihydroxyacetone kinase, which is responsible for the phosphoenolpyruvate (PEP)-dependent phosphorylation of dihydroxyacetone. DhaL-ADP is converted to DhaL-ATP via a phosphoryl group transfer from DhaM and transmits it to dihydroxyacetone binds to DhaK.</text>
</comment>
<dbReference type="InterPro" id="IPR004007">
    <property type="entry name" value="DhaL_dom"/>
</dbReference>
<organism evidence="10 11">
    <name type="scientific">Pectinatus brassicae</name>
    <dbReference type="NCBI Taxonomy" id="862415"/>
    <lineage>
        <taxon>Bacteria</taxon>
        <taxon>Bacillati</taxon>
        <taxon>Bacillota</taxon>
        <taxon>Negativicutes</taxon>
        <taxon>Selenomonadales</taxon>
        <taxon>Selenomonadaceae</taxon>
        <taxon>Pectinatus</taxon>
    </lineage>
</organism>
<comment type="subunit">
    <text evidence="7">Homodimer. The dihydroxyacetone kinase complex is composed of a homodimer of DhaM, a homodimer of DhaK and the subunit DhaL.</text>
</comment>
<evidence type="ECO:0000313" key="11">
    <source>
        <dbReference type="Proteomes" id="UP000559117"/>
    </source>
</evidence>
<dbReference type="InterPro" id="IPR012737">
    <property type="entry name" value="DhaK_L_YcgS"/>
</dbReference>
<name>A0A840UL81_9FIRM</name>
<dbReference type="EC" id="2.7.1.121" evidence="3"/>
<dbReference type="PANTHER" id="PTHR28629:SF4">
    <property type="entry name" value="TRIOKINASE_FMN CYCLASE"/>
    <property type="match status" value="1"/>
</dbReference>
<keyword evidence="5 10" id="KW-0418">Kinase</keyword>
<feature type="domain" description="DhaL" evidence="9">
    <location>
        <begin position="2"/>
        <end position="202"/>
    </location>
</feature>
<accession>A0A840UL81</accession>
<keyword evidence="6" id="KW-0319">Glycerol metabolism</keyword>
<dbReference type="Pfam" id="PF02734">
    <property type="entry name" value="Dak2"/>
    <property type="match status" value="1"/>
</dbReference>
<dbReference type="RefSeq" id="WP_183859495.1">
    <property type="nucleotide sequence ID" value="NZ_JACHFH010000005.1"/>
</dbReference>
<reference evidence="10 11" key="1">
    <citation type="submission" date="2020-08" db="EMBL/GenBank/DDBJ databases">
        <title>Genomic Encyclopedia of Type Strains, Phase IV (KMG-IV): sequencing the most valuable type-strain genomes for metagenomic binning, comparative biology and taxonomic classification.</title>
        <authorList>
            <person name="Goeker M."/>
        </authorList>
    </citation>
    <scope>NUCLEOTIDE SEQUENCE [LARGE SCALE GENOMIC DNA]</scope>
    <source>
        <strain evidence="10 11">DSM 24661</strain>
    </source>
</reference>
<proteinExistence type="predicted"/>
<dbReference type="AlphaFoldDB" id="A0A840UL81"/>
<evidence type="ECO:0000256" key="8">
    <source>
        <dbReference type="ARBA" id="ARBA00055771"/>
    </source>
</evidence>
<evidence type="ECO:0000259" key="9">
    <source>
        <dbReference type="PROSITE" id="PS51480"/>
    </source>
</evidence>
<dbReference type="SMART" id="SM01120">
    <property type="entry name" value="Dak2"/>
    <property type="match status" value="1"/>
</dbReference>
<evidence type="ECO:0000256" key="7">
    <source>
        <dbReference type="ARBA" id="ARBA00046577"/>
    </source>
</evidence>
<dbReference type="PROSITE" id="PS51480">
    <property type="entry name" value="DHAL"/>
    <property type="match status" value="1"/>
</dbReference>
<keyword evidence="4 10" id="KW-0808">Transferase</keyword>
<evidence type="ECO:0000256" key="1">
    <source>
        <dbReference type="ARBA" id="ARBA00001113"/>
    </source>
</evidence>
<dbReference type="SUPFAM" id="SSF101473">
    <property type="entry name" value="DhaL-like"/>
    <property type="match status" value="1"/>
</dbReference>
<evidence type="ECO:0000256" key="6">
    <source>
        <dbReference type="ARBA" id="ARBA00022798"/>
    </source>
</evidence>
<keyword evidence="11" id="KW-1185">Reference proteome</keyword>
<protein>
    <recommendedName>
        <fullName evidence="3">phosphoenolpyruvate--glycerone phosphotransferase</fullName>
        <ecNumber evidence="3">2.7.1.121</ecNumber>
    </recommendedName>
</protein>
<evidence type="ECO:0000256" key="2">
    <source>
        <dbReference type="ARBA" id="ARBA00004745"/>
    </source>
</evidence>
<dbReference type="Gene3D" id="1.25.40.340">
    <property type="match status" value="1"/>
</dbReference>
<comment type="pathway">
    <text evidence="2">Polyol metabolism; glycerol degradation.</text>
</comment>
<dbReference type="GO" id="GO:0047324">
    <property type="term" value="F:phosphoenolpyruvate-glycerone phosphotransferase activity"/>
    <property type="evidence" value="ECO:0007669"/>
    <property type="project" value="UniProtKB-EC"/>
</dbReference>
<comment type="caution">
    <text evidence="10">The sequence shown here is derived from an EMBL/GenBank/DDBJ whole genome shotgun (WGS) entry which is preliminary data.</text>
</comment>
<evidence type="ECO:0000256" key="3">
    <source>
        <dbReference type="ARBA" id="ARBA00012095"/>
    </source>
</evidence>
<dbReference type="Proteomes" id="UP000559117">
    <property type="component" value="Unassembled WGS sequence"/>
</dbReference>
<dbReference type="PANTHER" id="PTHR28629">
    <property type="entry name" value="TRIOKINASE/FMN CYCLASE"/>
    <property type="match status" value="1"/>
</dbReference>
<dbReference type="GO" id="GO:0019563">
    <property type="term" value="P:glycerol catabolic process"/>
    <property type="evidence" value="ECO:0007669"/>
    <property type="project" value="TreeGrafter"/>
</dbReference>
<dbReference type="EMBL" id="JACHFH010000005">
    <property type="protein sequence ID" value="MBB5335468.1"/>
    <property type="molecule type" value="Genomic_DNA"/>
</dbReference>
<dbReference type="InterPro" id="IPR050861">
    <property type="entry name" value="Dihydroxyacetone_Kinase"/>
</dbReference>
<comment type="catalytic activity">
    <reaction evidence="1">
        <text>dihydroxyacetone + phosphoenolpyruvate = dihydroxyacetone phosphate + pyruvate</text>
        <dbReference type="Rhea" id="RHEA:18381"/>
        <dbReference type="ChEBI" id="CHEBI:15361"/>
        <dbReference type="ChEBI" id="CHEBI:16016"/>
        <dbReference type="ChEBI" id="CHEBI:57642"/>
        <dbReference type="ChEBI" id="CHEBI:58702"/>
        <dbReference type="EC" id="2.7.1.121"/>
    </reaction>
</comment>